<keyword evidence="14" id="KW-1185">Reference proteome</keyword>
<keyword evidence="7 11" id="KW-1133">Transmembrane helix</keyword>
<reference evidence="13 14" key="1">
    <citation type="journal article" date="2016" name="Mol. Biol. Evol.">
        <title>Comparative Genomics of Early-Diverging Mushroom-Forming Fungi Provides Insights into the Origins of Lignocellulose Decay Capabilities.</title>
        <authorList>
            <person name="Nagy L.G."/>
            <person name="Riley R."/>
            <person name="Tritt A."/>
            <person name="Adam C."/>
            <person name="Daum C."/>
            <person name="Floudas D."/>
            <person name="Sun H."/>
            <person name="Yadav J.S."/>
            <person name="Pangilinan J."/>
            <person name="Larsson K.H."/>
            <person name="Matsuura K."/>
            <person name="Barry K."/>
            <person name="Labutti K."/>
            <person name="Kuo R."/>
            <person name="Ohm R.A."/>
            <person name="Bhattacharya S.S."/>
            <person name="Shirouzu T."/>
            <person name="Yoshinaga Y."/>
            <person name="Martin F.M."/>
            <person name="Grigoriev I.V."/>
            <person name="Hibbett D.S."/>
        </authorList>
    </citation>
    <scope>NUCLEOTIDE SEQUENCE [LARGE SCALE GENOMIC DNA]</scope>
    <source>
        <strain evidence="13 14">HHB12733</strain>
    </source>
</reference>
<dbReference type="OrthoDB" id="166803at2759"/>
<protein>
    <recommendedName>
        <fullName evidence="4">Golgi apparatus membrane protein TVP38</fullName>
    </recommendedName>
    <alternativeName>
        <fullName evidence="5">Golgi apparatus membrane protein tvp38</fullName>
    </alternativeName>
</protein>
<evidence type="ECO:0000256" key="6">
    <source>
        <dbReference type="ARBA" id="ARBA00022692"/>
    </source>
</evidence>
<evidence type="ECO:0000256" key="2">
    <source>
        <dbReference type="ARBA" id="ARBA00004653"/>
    </source>
</evidence>
<comment type="function">
    <text evidence="1">Golgi membrane protein involved in vesicular trafficking and spindle migration.</text>
</comment>
<evidence type="ECO:0000256" key="3">
    <source>
        <dbReference type="ARBA" id="ARBA00008640"/>
    </source>
</evidence>
<name>A0A165ELX3_9BASI</name>
<sequence length="351" mass="37028">MPAGWMIPIVILFIISFPPLFGHEIIAVLVGLVWGFGLGFIIVSVGSVLGEIGNFYAFRYLLGPKGHKTERTNLRYACLARIVREGGFVIAVVTRLSAVPGHLTTAVFSTCGMSFLTFTAAAALSMPKQMVTVYLGVALLQSADGHMSPKNQAVSAVVILITVLVTIFAALWIYWKMSLAYPVIVAERRLARERRALARARLAGTSDSLASLSALPLPELAYNSVGGGAGSPPLDEKKGASDLSLPRLDISVSSYDSSSSRSPPRPAAGTADVELSEAPRKGFAALVHRLRARAGTASGAPRPGPVAAADGAEERRERRPPLGRAISDLVIPGRRALADPEKAVAPSAPIS</sequence>
<evidence type="ECO:0000256" key="7">
    <source>
        <dbReference type="ARBA" id="ARBA00022989"/>
    </source>
</evidence>
<keyword evidence="6 11" id="KW-0812">Transmembrane</keyword>
<evidence type="ECO:0000256" key="10">
    <source>
        <dbReference type="SAM" id="MobiDB-lite"/>
    </source>
</evidence>
<evidence type="ECO:0000256" key="1">
    <source>
        <dbReference type="ARBA" id="ARBA00002978"/>
    </source>
</evidence>
<dbReference type="Proteomes" id="UP000076842">
    <property type="component" value="Unassembled WGS sequence"/>
</dbReference>
<dbReference type="InParanoid" id="A0A165ELX3"/>
<keyword evidence="8" id="KW-0333">Golgi apparatus</keyword>
<feature type="transmembrane region" description="Helical" evidence="11">
    <location>
        <begin position="103"/>
        <end position="124"/>
    </location>
</feature>
<evidence type="ECO:0000256" key="9">
    <source>
        <dbReference type="ARBA" id="ARBA00023136"/>
    </source>
</evidence>
<evidence type="ECO:0000256" key="5">
    <source>
        <dbReference type="ARBA" id="ARBA00020673"/>
    </source>
</evidence>
<dbReference type="PANTHER" id="PTHR47549:SF2">
    <property type="entry name" value="GOLGI APPARATUS MEMBRANE PROTEIN TVP38"/>
    <property type="match status" value="1"/>
</dbReference>
<evidence type="ECO:0000259" key="12">
    <source>
        <dbReference type="Pfam" id="PF09335"/>
    </source>
</evidence>
<dbReference type="EMBL" id="KV424000">
    <property type="protein sequence ID" value="KZT55128.1"/>
    <property type="molecule type" value="Genomic_DNA"/>
</dbReference>
<keyword evidence="9 11" id="KW-0472">Membrane</keyword>
<feature type="domain" description="VTT" evidence="12">
    <location>
        <begin position="23"/>
        <end position="136"/>
    </location>
</feature>
<accession>A0A165ELX3</accession>
<feature type="transmembrane region" description="Helical" evidence="11">
    <location>
        <begin position="153"/>
        <end position="175"/>
    </location>
</feature>
<evidence type="ECO:0000313" key="14">
    <source>
        <dbReference type="Proteomes" id="UP000076842"/>
    </source>
</evidence>
<evidence type="ECO:0000256" key="4">
    <source>
        <dbReference type="ARBA" id="ARBA00013533"/>
    </source>
</evidence>
<dbReference type="InterPro" id="IPR051076">
    <property type="entry name" value="Golgi_membrane_TVP38/TMEM64"/>
</dbReference>
<feature type="transmembrane region" description="Helical" evidence="11">
    <location>
        <begin position="32"/>
        <end position="57"/>
    </location>
</feature>
<dbReference type="PANTHER" id="PTHR47549">
    <property type="entry name" value="GOLGI APPARATUS MEMBRANE PROTEIN TVP38-RELATED"/>
    <property type="match status" value="1"/>
</dbReference>
<dbReference type="STRING" id="1353952.A0A165ELX3"/>
<organism evidence="13 14">
    <name type="scientific">Calocera cornea HHB12733</name>
    <dbReference type="NCBI Taxonomy" id="1353952"/>
    <lineage>
        <taxon>Eukaryota</taxon>
        <taxon>Fungi</taxon>
        <taxon>Dikarya</taxon>
        <taxon>Basidiomycota</taxon>
        <taxon>Agaricomycotina</taxon>
        <taxon>Dacrymycetes</taxon>
        <taxon>Dacrymycetales</taxon>
        <taxon>Dacrymycetaceae</taxon>
        <taxon>Calocera</taxon>
    </lineage>
</organism>
<feature type="region of interest" description="Disordered" evidence="10">
    <location>
        <begin position="294"/>
        <end position="351"/>
    </location>
</feature>
<comment type="subcellular location">
    <subcellularLocation>
        <location evidence="2">Golgi apparatus membrane</location>
        <topology evidence="2">Multi-pass membrane protein</topology>
    </subcellularLocation>
</comment>
<evidence type="ECO:0000256" key="11">
    <source>
        <dbReference type="SAM" id="Phobius"/>
    </source>
</evidence>
<dbReference type="AlphaFoldDB" id="A0A165ELX3"/>
<dbReference type="Pfam" id="PF09335">
    <property type="entry name" value="VTT_dom"/>
    <property type="match status" value="1"/>
</dbReference>
<comment type="similarity">
    <text evidence="3">Belongs to the TVP38/TMEM64 family.</text>
</comment>
<gene>
    <name evidence="13" type="ORF">CALCODRAFT_437560</name>
</gene>
<evidence type="ECO:0000313" key="13">
    <source>
        <dbReference type="EMBL" id="KZT55128.1"/>
    </source>
</evidence>
<dbReference type="InterPro" id="IPR032816">
    <property type="entry name" value="VTT_dom"/>
</dbReference>
<proteinExistence type="inferred from homology"/>
<dbReference type="GO" id="GO:0000139">
    <property type="term" value="C:Golgi membrane"/>
    <property type="evidence" value="ECO:0007669"/>
    <property type="project" value="UniProtKB-SubCell"/>
</dbReference>
<feature type="region of interest" description="Disordered" evidence="10">
    <location>
        <begin position="254"/>
        <end position="275"/>
    </location>
</feature>
<evidence type="ECO:0000256" key="8">
    <source>
        <dbReference type="ARBA" id="ARBA00023034"/>
    </source>
</evidence>